<dbReference type="Proteomes" id="UP000239757">
    <property type="component" value="Unassembled WGS sequence"/>
</dbReference>
<evidence type="ECO:0000313" key="2">
    <source>
        <dbReference type="Proteomes" id="UP000239757"/>
    </source>
</evidence>
<reference evidence="1 2" key="1">
    <citation type="submission" date="2015-01" db="EMBL/GenBank/DDBJ databases">
        <title>Genome of allotetraploid Gossypium barbadense reveals genomic plasticity and fiber elongation in cotton evolution.</title>
        <authorList>
            <person name="Chen X."/>
            <person name="Liu X."/>
            <person name="Zhao B."/>
            <person name="Zheng H."/>
            <person name="Hu Y."/>
            <person name="Lu G."/>
            <person name="Yang C."/>
            <person name="Chen J."/>
            <person name="Shan C."/>
            <person name="Zhang L."/>
            <person name="Zhou Y."/>
            <person name="Wang L."/>
            <person name="Guo W."/>
            <person name="Bai Y."/>
            <person name="Ruan J."/>
            <person name="Shangguan X."/>
            <person name="Mao Y."/>
            <person name="Jiang J."/>
            <person name="Zhu Y."/>
            <person name="Lei J."/>
            <person name="Kang H."/>
            <person name="Chen S."/>
            <person name="He X."/>
            <person name="Wang R."/>
            <person name="Wang Y."/>
            <person name="Chen J."/>
            <person name="Wang L."/>
            <person name="Yu S."/>
            <person name="Wang B."/>
            <person name="Wei J."/>
            <person name="Song S."/>
            <person name="Lu X."/>
            <person name="Gao Z."/>
            <person name="Gu W."/>
            <person name="Deng X."/>
            <person name="Ma D."/>
            <person name="Wang S."/>
            <person name="Liang W."/>
            <person name="Fang L."/>
            <person name="Cai C."/>
            <person name="Zhu X."/>
            <person name="Zhou B."/>
            <person name="Zhang Y."/>
            <person name="Chen Z."/>
            <person name="Xu S."/>
            <person name="Zhu R."/>
            <person name="Wang S."/>
            <person name="Zhang T."/>
            <person name="Zhao G."/>
        </authorList>
    </citation>
    <scope>NUCLEOTIDE SEQUENCE [LARGE SCALE GENOMIC DNA]</scope>
    <source>
        <strain evidence="2">cv. Xinhai21</strain>
        <tissue evidence="1">Leaf</tissue>
    </source>
</reference>
<name>A0A2P5W2Q5_GOSBA</name>
<sequence>MDQASWFTGIYVYKESPIGDRVGRLQSWIRTPTVGREGVLLAWPCIYAHIKETFPNRTLEPNAKKETP</sequence>
<dbReference type="EMBL" id="KZ669435">
    <property type="protein sequence ID" value="PPR85359.1"/>
    <property type="molecule type" value="Genomic_DNA"/>
</dbReference>
<organism evidence="1 2">
    <name type="scientific">Gossypium barbadense</name>
    <name type="common">Sea Island cotton</name>
    <name type="synonym">Hibiscus barbadensis</name>
    <dbReference type="NCBI Taxonomy" id="3634"/>
    <lineage>
        <taxon>Eukaryota</taxon>
        <taxon>Viridiplantae</taxon>
        <taxon>Streptophyta</taxon>
        <taxon>Embryophyta</taxon>
        <taxon>Tracheophyta</taxon>
        <taxon>Spermatophyta</taxon>
        <taxon>Magnoliopsida</taxon>
        <taxon>eudicotyledons</taxon>
        <taxon>Gunneridae</taxon>
        <taxon>Pentapetalae</taxon>
        <taxon>rosids</taxon>
        <taxon>malvids</taxon>
        <taxon>Malvales</taxon>
        <taxon>Malvaceae</taxon>
        <taxon>Malvoideae</taxon>
        <taxon>Gossypium</taxon>
    </lineage>
</organism>
<dbReference type="AlphaFoldDB" id="A0A2P5W2Q5"/>
<proteinExistence type="predicted"/>
<protein>
    <submittedName>
        <fullName evidence="1">Uncharacterized protein</fullName>
    </submittedName>
</protein>
<evidence type="ECO:0000313" key="1">
    <source>
        <dbReference type="EMBL" id="PPR85359.1"/>
    </source>
</evidence>
<gene>
    <name evidence="1" type="ORF">GOBAR_AA35330</name>
</gene>
<accession>A0A2P5W2Q5</accession>